<reference evidence="3" key="1">
    <citation type="submission" date="2020-03" db="EMBL/GenBank/DDBJ databases">
        <title>The deep terrestrial virosphere.</title>
        <authorList>
            <person name="Holmfeldt K."/>
            <person name="Nilsson E."/>
            <person name="Simone D."/>
            <person name="Lopez-Fernandez M."/>
            <person name="Wu X."/>
            <person name="de Brujin I."/>
            <person name="Lundin D."/>
            <person name="Andersson A."/>
            <person name="Bertilsson S."/>
            <person name="Dopson M."/>
        </authorList>
    </citation>
    <scope>NUCLEOTIDE SEQUENCE</scope>
    <source>
        <strain evidence="2">MM415A00396</strain>
        <strain evidence="3">TM448B00641</strain>
    </source>
</reference>
<evidence type="ECO:0008006" key="4">
    <source>
        <dbReference type="Google" id="ProtNLM"/>
    </source>
</evidence>
<keyword evidence="1" id="KW-1133">Transmembrane helix</keyword>
<protein>
    <recommendedName>
        <fullName evidence="4">Holin</fullName>
    </recommendedName>
</protein>
<keyword evidence="1" id="KW-0472">Membrane</keyword>
<gene>
    <name evidence="2" type="ORF">MM415A00396_0006</name>
    <name evidence="3" type="ORF">TM448B00641_0019</name>
</gene>
<evidence type="ECO:0000313" key="2">
    <source>
        <dbReference type="EMBL" id="QJA82570.1"/>
    </source>
</evidence>
<dbReference type="EMBL" id="MT144641">
    <property type="protein sequence ID" value="QJH96152.1"/>
    <property type="molecule type" value="Genomic_DNA"/>
</dbReference>
<evidence type="ECO:0000256" key="1">
    <source>
        <dbReference type="SAM" id="Phobius"/>
    </source>
</evidence>
<proteinExistence type="predicted"/>
<accession>A0A6M3XEC9</accession>
<feature type="transmembrane region" description="Helical" evidence="1">
    <location>
        <begin position="33"/>
        <end position="51"/>
    </location>
</feature>
<keyword evidence="1" id="KW-0812">Transmembrane</keyword>
<name>A0A6M3XEC9_9ZZZZ</name>
<feature type="transmembrane region" description="Helical" evidence="1">
    <location>
        <begin position="6"/>
        <end position="24"/>
    </location>
</feature>
<organism evidence="3">
    <name type="scientific">viral metagenome</name>
    <dbReference type="NCBI Taxonomy" id="1070528"/>
    <lineage>
        <taxon>unclassified sequences</taxon>
        <taxon>metagenomes</taxon>
        <taxon>organismal metagenomes</taxon>
    </lineage>
</organism>
<dbReference type="EMBL" id="MT142491">
    <property type="protein sequence ID" value="QJA82570.1"/>
    <property type="molecule type" value="Genomic_DNA"/>
</dbReference>
<sequence>MATILIGLDAILCFVIVLAAVDYLRAASFMDQPLLCAAFYLVAIGAFGVLVQVGTGVVPTIWSVMLHLGVTVYAAAHYPDIFQHDWPWSGQERRKARP</sequence>
<evidence type="ECO:0000313" key="3">
    <source>
        <dbReference type="EMBL" id="QJH96152.1"/>
    </source>
</evidence>
<dbReference type="AlphaFoldDB" id="A0A6M3XEC9"/>